<dbReference type="OrthoDB" id="7851174at2759"/>
<proteinExistence type="predicted"/>
<organism evidence="2 3">
    <name type="scientific">Phytophthora fragariaefolia</name>
    <dbReference type="NCBI Taxonomy" id="1490495"/>
    <lineage>
        <taxon>Eukaryota</taxon>
        <taxon>Sar</taxon>
        <taxon>Stramenopiles</taxon>
        <taxon>Oomycota</taxon>
        <taxon>Peronosporomycetes</taxon>
        <taxon>Peronosporales</taxon>
        <taxon>Peronosporaceae</taxon>
        <taxon>Phytophthora</taxon>
    </lineage>
</organism>
<keyword evidence="3" id="KW-1185">Reference proteome</keyword>
<evidence type="ECO:0000313" key="2">
    <source>
        <dbReference type="EMBL" id="GMF37619.1"/>
    </source>
</evidence>
<dbReference type="Proteomes" id="UP001165121">
    <property type="component" value="Unassembled WGS sequence"/>
</dbReference>
<sequence length="106" mass="11456">MFKHNRELFNKKATEMTTQHAQTNQVRPLKPLVEAAGSAGGGEEGDTLTQETEGPSQRRDSFSSDDSFSDGDSSSEEDVDGVAPSKDDAGSDEEGADPPIKRRRQT</sequence>
<feature type="compositionally biased region" description="Basic and acidic residues" evidence="1">
    <location>
        <begin position="1"/>
        <end position="14"/>
    </location>
</feature>
<feature type="compositionally biased region" description="Polar residues" evidence="1">
    <location>
        <begin position="15"/>
        <end position="26"/>
    </location>
</feature>
<gene>
    <name evidence="2" type="ORF">Pfra01_001058500</name>
</gene>
<name>A0A9W7CQR0_9STRA</name>
<evidence type="ECO:0000256" key="1">
    <source>
        <dbReference type="SAM" id="MobiDB-lite"/>
    </source>
</evidence>
<dbReference type="EMBL" id="BSXT01001031">
    <property type="protein sequence ID" value="GMF37619.1"/>
    <property type="molecule type" value="Genomic_DNA"/>
</dbReference>
<protein>
    <submittedName>
        <fullName evidence="2">Unnamed protein product</fullName>
    </submittedName>
</protein>
<feature type="region of interest" description="Disordered" evidence="1">
    <location>
        <begin position="1"/>
        <end position="106"/>
    </location>
</feature>
<evidence type="ECO:0000313" key="3">
    <source>
        <dbReference type="Proteomes" id="UP001165121"/>
    </source>
</evidence>
<feature type="compositionally biased region" description="Acidic residues" evidence="1">
    <location>
        <begin position="67"/>
        <end position="80"/>
    </location>
</feature>
<accession>A0A9W7CQR0</accession>
<dbReference type="AlphaFoldDB" id="A0A9W7CQR0"/>
<comment type="caution">
    <text evidence="2">The sequence shown here is derived from an EMBL/GenBank/DDBJ whole genome shotgun (WGS) entry which is preliminary data.</text>
</comment>
<reference evidence="2" key="1">
    <citation type="submission" date="2023-04" db="EMBL/GenBank/DDBJ databases">
        <title>Phytophthora fragariaefolia NBRC 109709.</title>
        <authorList>
            <person name="Ichikawa N."/>
            <person name="Sato H."/>
            <person name="Tonouchi N."/>
        </authorList>
    </citation>
    <scope>NUCLEOTIDE SEQUENCE</scope>
    <source>
        <strain evidence="2">NBRC 109709</strain>
    </source>
</reference>